<dbReference type="SUPFAM" id="SSF53649">
    <property type="entry name" value="Alkaline phosphatase-like"/>
    <property type="match status" value="1"/>
</dbReference>
<dbReference type="PANTHER" id="PTHR10342:SF264">
    <property type="entry name" value="MIP05773P-RELATED"/>
    <property type="match status" value="1"/>
</dbReference>
<dbReference type="InterPro" id="IPR017850">
    <property type="entry name" value="Alkaline_phosphatase_core_sf"/>
</dbReference>
<evidence type="ECO:0000313" key="8">
    <source>
        <dbReference type="EMBL" id="CAH0725265.1"/>
    </source>
</evidence>
<evidence type="ECO:0000256" key="3">
    <source>
        <dbReference type="ARBA" id="ARBA00022723"/>
    </source>
</evidence>
<evidence type="ECO:0000256" key="5">
    <source>
        <dbReference type="ARBA" id="ARBA00022837"/>
    </source>
</evidence>
<dbReference type="InterPro" id="IPR000917">
    <property type="entry name" value="Sulfatase_N"/>
</dbReference>
<evidence type="ECO:0000256" key="6">
    <source>
        <dbReference type="ARBA" id="ARBA00023180"/>
    </source>
</evidence>
<dbReference type="Gene3D" id="3.30.1120.10">
    <property type="match status" value="1"/>
</dbReference>
<evidence type="ECO:0000256" key="2">
    <source>
        <dbReference type="ARBA" id="ARBA00008779"/>
    </source>
</evidence>
<evidence type="ECO:0000259" key="7">
    <source>
        <dbReference type="Pfam" id="PF00884"/>
    </source>
</evidence>
<feature type="non-terminal residue" evidence="8">
    <location>
        <position position="510"/>
    </location>
</feature>
<dbReference type="Proteomes" id="UP000838878">
    <property type="component" value="Chromosome 5"/>
</dbReference>
<proteinExistence type="inferred from homology"/>
<dbReference type="CDD" id="cd16029">
    <property type="entry name" value="4-S"/>
    <property type="match status" value="1"/>
</dbReference>
<keyword evidence="6" id="KW-0325">Glycoprotein</keyword>
<protein>
    <recommendedName>
        <fullName evidence="7">Sulfatase N-terminal domain-containing protein</fullName>
    </recommendedName>
</protein>
<evidence type="ECO:0000256" key="4">
    <source>
        <dbReference type="ARBA" id="ARBA00022801"/>
    </source>
</evidence>
<keyword evidence="9" id="KW-1185">Reference proteome</keyword>
<gene>
    <name evidence="8" type="ORF">BINO364_LOCUS10868</name>
</gene>
<feature type="domain" description="Sulfatase N-terminal" evidence="7">
    <location>
        <begin position="1"/>
        <end position="316"/>
    </location>
</feature>
<keyword evidence="4" id="KW-0378">Hydrolase</keyword>
<reference evidence="8" key="1">
    <citation type="submission" date="2021-12" db="EMBL/GenBank/DDBJ databases">
        <authorList>
            <person name="Martin H S."/>
        </authorList>
    </citation>
    <scope>NUCLEOTIDE SEQUENCE</scope>
</reference>
<dbReference type="AlphaFoldDB" id="A0A8J9YG21"/>
<sequence length="510" mass="57592">MGWDDVSFHGSNQILTPNIDLLAYTGVALERYYSHCICTPTRSALLTGKFAHVTGMQGYPLTNAEDRGLPTTEKILPQYFKDAGYATHLVGKWHVGQSRKEYLPTYRGFDSHFGHRGGYIDYYEYNLLENWSIGDVSGFDLFRNETAAWDVEGYITDIYNEEAKSIIKSHDISKPLFLMVGHNAPHSANEGALMQAPPDIVRAMGYIDLPQRRYYAAMVKKLDDSIGDIIKALLDKGILENSIIVFISDNGGMTTQEQANYASNWPLRGVKMSPFEGGIRVNGLIWTKNLTNSEHLWKGYMHVSDWTPTILSAVGIEPPSGIDGVDLWQTIKSNRESKRDVIVEIDDYTGFAAIIKGDYKLITGTVKAEYSNYQGHVFKGVTRPPPSYEDAIRNSAMYTTLSDIGIDFKISDIELRNKIKISCNENKGSENICYPSNETWCLFNIKKDPCESQDLSSAHPEIANKLYTRLQIEIKRTIPRKIVPHEVNLKSKPSLHNNTWDVWHPSENKT</sequence>
<name>A0A8J9YG21_9NEOP</name>
<evidence type="ECO:0000313" key="9">
    <source>
        <dbReference type="Proteomes" id="UP000838878"/>
    </source>
</evidence>
<comment type="cofactor">
    <cofactor evidence="1">
        <name>Ca(2+)</name>
        <dbReference type="ChEBI" id="CHEBI:29108"/>
    </cofactor>
</comment>
<dbReference type="Gene3D" id="3.40.720.10">
    <property type="entry name" value="Alkaline Phosphatase, subunit A"/>
    <property type="match status" value="1"/>
</dbReference>
<keyword evidence="3" id="KW-0479">Metal-binding</keyword>
<dbReference type="PANTHER" id="PTHR10342">
    <property type="entry name" value="ARYLSULFATASE"/>
    <property type="match status" value="1"/>
</dbReference>
<dbReference type="GO" id="GO:0008484">
    <property type="term" value="F:sulfuric ester hydrolase activity"/>
    <property type="evidence" value="ECO:0007669"/>
    <property type="project" value="InterPro"/>
</dbReference>
<accession>A0A8J9YG21</accession>
<dbReference type="GO" id="GO:0046872">
    <property type="term" value="F:metal ion binding"/>
    <property type="evidence" value="ECO:0007669"/>
    <property type="project" value="UniProtKB-KW"/>
</dbReference>
<dbReference type="InterPro" id="IPR047115">
    <property type="entry name" value="ARSB"/>
</dbReference>
<keyword evidence="5" id="KW-0106">Calcium</keyword>
<comment type="similarity">
    <text evidence="2">Belongs to the sulfatase family.</text>
</comment>
<dbReference type="InterPro" id="IPR024607">
    <property type="entry name" value="Sulfatase_CS"/>
</dbReference>
<dbReference type="Pfam" id="PF00884">
    <property type="entry name" value="Sulfatase"/>
    <property type="match status" value="1"/>
</dbReference>
<dbReference type="EMBL" id="OV170225">
    <property type="protein sequence ID" value="CAH0725265.1"/>
    <property type="molecule type" value="Genomic_DNA"/>
</dbReference>
<dbReference type="OrthoDB" id="103349at2759"/>
<evidence type="ECO:0000256" key="1">
    <source>
        <dbReference type="ARBA" id="ARBA00001913"/>
    </source>
</evidence>
<organism evidence="8 9">
    <name type="scientific">Brenthis ino</name>
    <name type="common">lesser marbled fritillary</name>
    <dbReference type="NCBI Taxonomy" id="405034"/>
    <lineage>
        <taxon>Eukaryota</taxon>
        <taxon>Metazoa</taxon>
        <taxon>Ecdysozoa</taxon>
        <taxon>Arthropoda</taxon>
        <taxon>Hexapoda</taxon>
        <taxon>Insecta</taxon>
        <taxon>Pterygota</taxon>
        <taxon>Neoptera</taxon>
        <taxon>Endopterygota</taxon>
        <taxon>Lepidoptera</taxon>
        <taxon>Glossata</taxon>
        <taxon>Ditrysia</taxon>
        <taxon>Papilionoidea</taxon>
        <taxon>Nymphalidae</taxon>
        <taxon>Heliconiinae</taxon>
        <taxon>Argynnini</taxon>
        <taxon>Brenthis</taxon>
    </lineage>
</organism>
<dbReference type="PROSITE" id="PS00149">
    <property type="entry name" value="SULFATASE_2"/>
    <property type="match status" value="1"/>
</dbReference>